<sequence length="312" mass="34438">MRLLPAALTILLCMVAGAMAQAPRFEALGPEVSDRQTGLVWQRCSVGMVWREGRCTGSPQVFTWDEARGLGRGGWRLPEIDELVSLVDRERSRRGEFPITDVAAFPDLAGRRGDPLTYWSNTVAKGCMLGDVCGFAVAFNVSFKGDLLNFTRKVPLFVRLVRNGAKNAAAASAPVKSVTADGRFEIDGGVARDRKTGLRWQRCLVGQDWQAGRGCTGIRVRLTQDEAFAAEGRGWRLPTKVELLTLIDRDRKSAPMVNAEAFPVTLPAYSDLRTRDPYPTGGHMFCVNFSIAYHNNCSRTYPIPVRLVSDAR</sequence>
<feature type="domain" description="Lcl C-terminal" evidence="2">
    <location>
        <begin position="32"/>
        <end position="162"/>
    </location>
</feature>
<protein>
    <submittedName>
        <fullName evidence="3">DUF1566 domain-containing protein</fullName>
    </submittedName>
</protein>
<dbReference type="EMBL" id="JAEMUK010000023">
    <property type="protein sequence ID" value="MBJ7543987.1"/>
    <property type="molecule type" value="Genomic_DNA"/>
</dbReference>
<feature type="signal peptide" evidence="1">
    <location>
        <begin position="1"/>
        <end position="20"/>
    </location>
</feature>
<evidence type="ECO:0000313" key="3">
    <source>
        <dbReference type="EMBL" id="MBJ7543987.1"/>
    </source>
</evidence>
<name>A0A8I1KJN2_9HYPH</name>
<comment type="caution">
    <text evidence="3">The sequence shown here is derived from an EMBL/GenBank/DDBJ whole genome shotgun (WGS) entry which is preliminary data.</text>
</comment>
<dbReference type="Proteomes" id="UP000623250">
    <property type="component" value="Unassembled WGS sequence"/>
</dbReference>
<dbReference type="InterPro" id="IPR011460">
    <property type="entry name" value="Lcl_C"/>
</dbReference>
<feature type="chain" id="PRO_5034834518" evidence="1">
    <location>
        <begin position="21"/>
        <end position="312"/>
    </location>
</feature>
<keyword evidence="1" id="KW-0732">Signal</keyword>
<feature type="domain" description="Lcl C-terminal" evidence="2">
    <location>
        <begin position="190"/>
        <end position="308"/>
    </location>
</feature>
<dbReference type="PANTHER" id="PTHR35812:SF1">
    <property type="entry name" value="LIPOPROTEIN"/>
    <property type="match status" value="1"/>
</dbReference>
<organism evidence="3 4">
    <name type="scientific">Rhodomicrobium udaipurense</name>
    <dbReference type="NCBI Taxonomy" id="1202716"/>
    <lineage>
        <taxon>Bacteria</taxon>
        <taxon>Pseudomonadati</taxon>
        <taxon>Pseudomonadota</taxon>
        <taxon>Alphaproteobacteria</taxon>
        <taxon>Hyphomicrobiales</taxon>
        <taxon>Hyphomicrobiaceae</taxon>
        <taxon>Rhodomicrobium</taxon>
    </lineage>
</organism>
<dbReference type="Pfam" id="PF07603">
    <property type="entry name" value="Lcl_C"/>
    <property type="match status" value="2"/>
</dbReference>
<evidence type="ECO:0000259" key="2">
    <source>
        <dbReference type="Pfam" id="PF07603"/>
    </source>
</evidence>
<dbReference type="RefSeq" id="WP_081796874.1">
    <property type="nucleotide sequence ID" value="NZ_JAEMUK010000023.1"/>
</dbReference>
<dbReference type="AlphaFoldDB" id="A0A8I1KJN2"/>
<accession>A0A8I1KJN2</accession>
<gene>
    <name evidence="3" type="ORF">JDN41_10495</name>
</gene>
<proteinExistence type="predicted"/>
<evidence type="ECO:0000313" key="4">
    <source>
        <dbReference type="Proteomes" id="UP000623250"/>
    </source>
</evidence>
<dbReference type="PANTHER" id="PTHR35812">
    <property type="entry name" value="LIPOPROTEIN"/>
    <property type="match status" value="1"/>
</dbReference>
<reference evidence="3 4" key="1">
    <citation type="submission" date="2020-12" db="EMBL/GenBank/DDBJ databases">
        <title>Revised draft genomes of Rhodomicrobium vannielii ATCC 17100 and Rhodomicrobium udaipurense JA643.</title>
        <authorList>
            <person name="Conners E.M."/>
            <person name="Davenport E.J."/>
            <person name="Bose A."/>
        </authorList>
    </citation>
    <scope>NUCLEOTIDE SEQUENCE [LARGE SCALE GENOMIC DNA]</scope>
    <source>
        <strain evidence="3 4">JA643</strain>
    </source>
</reference>
<keyword evidence="4" id="KW-1185">Reference proteome</keyword>
<evidence type="ECO:0000256" key="1">
    <source>
        <dbReference type="SAM" id="SignalP"/>
    </source>
</evidence>